<dbReference type="Proteomes" id="UP001596044">
    <property type="component" value="Unassembled WGS sequence"/>
</dbReference>
<reference evidence="3" key="1">
    <citation type="journal article" date="2019" name="Int. J. Syst. Evol. Microbiol.">
        <title>The Global Catalogue of Microorganisms (GCM) 10K type strain sequencing project: providing services to taxonomists for standard genome sequencing and annotation.</title>
        <authorList>
            <consortium name="The Broad Institute Genomics Platform"/>
            <consortium name="The Broad Institute Genome Sequencing Center for Infectious Disease"/>
            <person name="Wu L."/>
            <person name="Ma J."/>
        </authorList>
    </citation>
    <scope>NUCLEOTIDE SEQUENCE [LARGE SCALE GENOMIC DNA]</scope>
    <source>
        <strain evidence="3">KACC 11904</strain>
    </source>
</reference>
<dbReference type="InterPro" id="IPR009872">
    <property type="entry name" value="DUF1427"/>
</dbReference>
<sequence length="63" mass="6789">MWSVLLALGTGIAIGIVFQTLRIPSPAPPMLGLIGLFGMFLGQRLIPWVKLLFNHSSNIVKSG</sequence>
<organism evidence="2 3">
    <name type="scientific">Paenibacillus aestuarii</name>
    <dbReference type="NCBI Taxonomy" id="516965"/>
    <lineage>
        <taxon>Bacteria</taxon>
        <taxon>Bacillati</taxon>
        <taxon>Bacillota</taxon>
        <taxon>Bacilli</taxon>
        <taxon>Bacillales</taxon>
        <taxon>Paenibacillaceae</taxon>
        <taxon>Paenibacillus</taxon>
    </lineage>
</organism>
<protein>
    <submittedName>
        <fullName evidence="2">XapX domain-containing protein</fullName>
    </submittedName>
</protein>
<name>A0ABW0JZW6_9BACL</name>
<keyword evidence="1" id="KW-0472">Membrane</keyword>
<dbReference type="InterPro" id="IPR020017">
    <property type="entry name" value="XapX_domain"/>
</dbReference>
<keyword evidence="1" id="KW-1133">Transmembrane helix</keyword>
<dbReference type="RefSeq" id="WP_270885121.1">
    <property type="nucleotide sequence ID" value="NZ_JAQFVF010000084.1"/>
</dbReference>
<accession>A0ABW0JZW6</accession>
<evidence type="ECO:0000256" key="1">
    <source>
        <dbReference type="SAM" id="Phobius"/>
    </source>
</evidence>
<dbReference type="EMBL" id="JBHSMJ010000002">
    <property type="protein sequence ID" value="MFC5446658.1"/>
    <property type="molecule type" value="Genomic_DNA"/>
</dbReference>
<comment type="caution">
    <text evidence="2">The sequence shown here is derived from an EMBL/GenBank/DDBJ whole genome shotgun (WGS) entry which is preliminary data.</text>
</comment>
<dbReference type="NCBIfam" id="TIGR03510">
    <property type="entry name" value="XapX"/>
    <property type="match status" value="1"/>
</dbReference>
<feature type="transmembrane region" description="Helical" evidence="1">
    <location>
        <begin position="32"/>
        <end position="53"/>
    </location>
</feature>
<proteinExistence type="predicted"/>
<keyword evidence="1" id="KW-0812">Transmembrane</keyword>
<evidence type="ECO:0000313" key="2">
    <source>
        <dbReference type="EMBL" id="MFC5446658.1"/>
    </source>
</evidence>
<keyword evidence="3" id="KW-1185">Reference proteome</keyword>
<dbReference type="Pfam" id="PF07235">
    <property type="entry name" value="DUF1427"/>
    <property type="match status" value="1"/>
</dbReference>
<gene>
    <name evidence="2" type="ORF">ACFPOG_00125</name>
</gene>
<evidence type="ECO:0000313" key="3">
    <source>
        <dbReference type="Proteomes" id="UP001596044"/>
    </source>
</evidence>